<accession>A0A0A9CA95</accession>
<reference evidence="1" key="2">
    <citation type="journal article" date="2015" name="Data Brief">
        <title>Shoot transcriptome of the giant reed, Arundo donax.</title>
        <authorList>
            <person name="Barrero R.A."/>
            <person name="Guerrero F.D."/>
            <person name="Moolhuijzen P."/>
            <person name="Goolsby J.A."/>
            <person name="Tidwell J."/>
            <person name="Bellgard S.E."/>
            <person name="Bellgard M.I."/>
        </authorList>
    </citation>
    <scope>NUCLEOTIDE SEQUENCE</scope>
    <source>
        <tissue evidence="1">Shoot tissue taken approximately 20 cm above the soil surface</tissue>
    </source>
</reference>
<dbReference type="EMBL" id="GBRH01225409">
    <property type="protein sequence ID" value="JAD72486.1"/>
    <property type="molecule type" value="Transcribed_RNA"/>
</dbReference>
<reference evidence="1" key="1">
    <citation type="submission" date="2014-09" db="EMBL/GenBank/DDBJ databases">
        <authorList>
            <person name="Magalhaes I.L.F."/>
            <person name="Oliveira U."/>
            <person name="Santos F.R."/>
            <person name="Vidigal T.H.D.A."/>
            <person name="Brescovit A.D."/>
            <person name="Santos A.J."/>
        </authorList>
    </citation>
    <scope>NUCLEOTIDE SEQUENCE</scope>
    <source>
        <tissue evidence="1">Shoot tissue taken approximately 20 cm above the soil surface</tissue>
    </source>
</reference>
<sequence length="35" mass="3652">MISPSDVLLGVPDSPYIIRGSGLRGKSPSRLQGVV</sequence>
<proteinExistence type="predicted"/>
<organism evidence="1">
    <name type="scientific">Arundo donax</name>
    <name type="common">Giant reed</name>
    <name type="synonym">Donax arundinaceus</name>
    <dbReference type="NCBI Taxonomy" id="35708"/>
    <lineage>
        <taxon>Eukaryota</taxon>
        <taxon>Viridiplantae</taxon>
        <taxon>Streptophyta</taxon>
        <taxon>Embryophyta</taxon>
        <taxon>Tracheophyta</taxon>
        <taxon>Spermatophyta</taxon>
        <taxon>Magnoliopsida</taxon>
        <taxon>Liliopsida</taxon>
        <taxon>Poales</taxon>
        <taxon>Poaceae</taxon>
        <taxon>PACMAD clade</taxon>
        <taxon>Arundinoideae</taxon>
        <taxon>Arundineae</taxon>
        <taxon>Arundo</taxon>
    </lineage>
</organism>
<dbReference type="AlphaFoldDB" id="A0A0A9CA95"/>
<name>A0A0A9CA95_ARUDO</name>
<protein>
    <submittedName>
        <fullName evidence="1">Uncharacterized protein</fullName>
    </submittedName>
</protein>
<evidence type="ECO:0000313" key="1">
    <source>
        <dbReference type="EMBL" id="JAD72486.1"/>
    </source>
</evidence>